<dbReference type="Gene3D" id="2.130.10.10">
    <property type="entry name" value="YVTN repeat-like/Quinoprotein amine dehydrogenase"/>
    <property type="match status" value="2"/>
</dbReference>
<evidence type="ECO:0000256" key="5">
    <source>
        <dbReference type="PROSITE-ProRule" id="PRU00221"/>
    </source>
</evidence>
<proteinExistence type="inferred from homology"/>
<dbReference type="Pfam" id="PF00400">
    <property type="entry name" value="WD40"/>
    <property type="match status" value="1"/>
</dbReference>
<dbReference type="SUPFAM" id="SSF50998">
    <property type="entry name" value="Quinoprotein alcohol dehydrogenase-like"/>
    <property type="match status" value="1"/>
</dbReference>
<dbReference type="RefSeq" id="WP_143564174.1">
    <property type="nucleotide sequence ID" value="NZ_BMPL01000006.1"/>
</dbReference>
<dbReference type="Proteomes" id="UP000318126">
    <property type="component" value="Unassembled WGS sequence"/>
</dbReference>
<dbReference type="PANTHER" id="PTHR19877">
    <property type="entry name" value="EUKARYOTIC TRANSLATION INITIATION FACTOR 3 SUBUNIT I"/>
    <property type="match status" value="1"/>
</dbReference>
<evidence type="ECO:0000256" key="4">
    <source>
        <dbReference type="ARBA" id="ARBA00040390"/>
    </source>
</evidence>
<name>A0A553JQP3_SHEHA</name>
<accession>A0A553JQP3</accession>
<feature type="chain" id="PRO_5022047408" description="Serine-threonine kinase receptor-associated protein" evidence="6">
    <location>
        <begin position="20"/>
        <end position="326"/>
    </location>
</feature>
<gene>
    <name evidence="7" type="ORF">FN961_08775</name>
</gene>
<dbReference type="PROSITE" id="PS50294">
    <property type="entry name" value="WD_REPEATS_REGION"/>
    <property type="match status" value="1"/>
</dbReference>
<organism evidence="7 8">
    <name type="scientific">Shewanella hanedai</name>
    <name type="common">Alteromonas hanedai</name>
    <dbReference type="NCBI Taxonomy" id="25"/>
    <lineage>
        <taxon>Bacteria</taxon>
        <taxon>Pseudomonadati</taxon>
        <taxon>Pseudomonadota</taxon>
        <taxon>Gammaproteobacteria</taxon>
        <taxon>Alteromonadales</taxon>
        <taxon>Shewanellaceae</taxon>
        <taxon>Shewanella</taxon>
    </lineage>
</organism>
<comment type="caution">
    <text evidence="7">The sequence shown here is derived from an EMBL/GenBank/DDBJ whole genome shotgun (WGS) entry which is preliminary data.</text>
</comment>
<feature type="signal peptide" evidence="6">
    <location>
        <begin position="1"/>
        <end position="19"/>
    </location>
</feature>
<evidence type="ECO:0000313" key="8">
    <source>
        <dbReference type="Proteomes" id="UP000318126"/>
    </source>
</evidence>
<dbReference type="InterPro" id="IPR015943">
    <property type="entry name" value="WD40/YVTN_repeat-like_dom_sf"/>
</dbReference>
<dbReference type="InterPro" id="IPR011047">
    <property type="entry name" value="Quinoprotein_ADH-like_sf"/>
</dbReference>
<dbReference type="EMBL" id="VKGK01000008">
    <property type="protein sequence ID" value="TRY14775.1"/>
    <property type="molecule type" value="Genomic_DNA"/>
</dbReference>
<reference evidence="8" key="1">
    <citation type="submission" date="2019-07" db="EMBL/GenBank/DDBJ databases">
        <title>Shewanella sp. YLB-08 draft genomic sequence.</title>
        <authorList>
            <person name="Yu L."/>
        </authorList>
    </citation>
    <scope>NUCLEOTIDE SEQUENCE [LARGE SCALE GENOMIC DNA]</scope>
    <source>
        <strain evidence="8">JCM 20706</strain>
    </source>
</reference>
<evidence type="ECO:0000256" key="2">
    <source>
        <dbReference type="ARBA" id="ARBA00022737"/>
    </source>
</evidence>
<dbReference type="InterPro" id="IPR001680">
    <property type="entry name" value="WD40_rpt"/>
</dbReference>
<evidence type="ECO:0000256" key="6">
    <source>
        <dbReference type="SAM" id="SignalP"/>
    </source>
</evidence>
<evidence type="ECO:0000313" key="7">
    <source>
        <dbReference type="EMBL" id="TRY14775.1"/>
    </source>
</evidence>
<evidence type="ECO:0000256" key="3">
    <source>
        <dbReference type="ARBA" id="ARBA00038394"/>
    </source>
</evidence>
<keyword evidence="2" id="KW-0677">Repeat</keyword>
<dbReference type="PROSITE" id="PS50082">
    <property type="entry name" value="WD_REPEATS_2"/>
    <property type="match status" value="1"/>
</dbReference>
<dbReference type="GO" id="GO:0003723">
    <property type="term" value="F:RNA binding"/>
    <property type="evidence" value="ECO:0007669"/>
    <property type="project" value="TreeGrafter"/>
</dbReference>
<dbReference type="OrthoDB" id="6282600at2"/>
<dbReference type="PROSITE" id="PS51257">
    <property type="entry name" value="PROKAR_LIPOPROTEIN"/>
    <property type="match status" value="1"/>
</dbReference>
<protein>
    <recommendedName>
        <fullName evidence="4">Serine-threonine kinase receptor-associated protein</fullName>
    </recommendedName>
</protein>
<sequence length="326" mass="36042">MKPLLMFFIWASTASLITACSEQQITRAPDSIHRYTEVRLVAAQLAQDASVSALLTRGQEISVWDNQSKALINHWDSTDLFEPSYMLALSGNKQLLATAGKQQVTLFNIATGKLHANWSVAGFKENATIASLSLNQTGSAVLIGLTEGTIINANLSNDTLSMFHLHSGPVTNVSFAALGQQILSSSHDGKVLLWAASNGQIIKEFSREFRITSLAYDEKNRRLFYADIVDNNSIVDPTNSRELSTLNYLERYRYFRQAIFTERGNTLITSSSKQGLTRWDVKTGQELSTWNVNAFTPGTTVLSMALDSEGKLWTMSSDAALEEWAD</sequence>
<feature type="repeat" description="WD" evidence="5">
    <location>
        <begin position="163"/>
        <end position="204"/>
    </location>
</feature>
<keyword evidence="8" id="KW-1185">Reference proteome</keyword>
<evidence type="ECO:0000256" key="1">
    <source>
        <dbReference type="ARBA" id="ARBA00022574"/>
    </source>
</evidence>
<keyword evidence="1 5" id="KW-0853">WD repeat</keyword>
<dbReference type="AlphaFoldDB" id="A0A553JQP3"/>
<keyword evidence="6" id="KW-0732">Signal</keyword>
<dbReference type="SMART" id="SM00320">
    <property type="entry name" value="WD40"/>
    <property type="match status" value="1"/>
</dbReference>
<comment type="similarity">
    <text evidence="3">Belongs to the WD repeat STRAP family.</text>
</comment>